<evidence type="ECO:0000313" key="1">
    <source>
        <dbReference type="EMBL" id="KAI3366259.1"/>
    </source>
</evidence>
<name>A0ACB8WEP3_9TELE</name>
<gene>
    <name evidence="1" type="ORF">L3Q82_009727</name>
</gene>
<sequence>RDENENDLGNWISAGGEMGGFRGGNQSGRGGFGGGYRGKDEETFSQGENKEKDENESNRPKVTYIPPTLPEDEDSIFSHYETGINFDKYDDIMVDVSGTNPPQAVMTFEEAALCESLRKNISKSGYVKPTPVQKHGIPIVSAGRDLMACAQTGSGKTAAFLLPILQQLMADGVAASRFSELQEPEAVIVAPTRELINQIYLEARKFSFGTCVRSVVVYGGVSTAHQMREISKGCNVLCGTPGRLLDMIGRGKVGLSKLRYLVLDEADRMLDMGFEPDMRRLVGSPGMPSKENRQTLMFSATYPEDIQRMASDFLKTDYLFLAVGVVGGACSDVEQTFIQVTKFSKREQLLDLLKTTGTERTMVFVETKRLADFIAAYLCQEKVPTTSIHGDREQREREQALADFRSGRCPVLVATSVAARGLDIPDVQHVVNFDLPNNIDEYVHRIGRTGRCGNTGRAVSFYDPDVDGQLARSLVTVLSKAQQEVPSWLEESAFSGHSSTGFISTRKNFASTDSRKAVTSGRLTGGVKVQPARRRTPLNPNPGPAACPQPAYSLYSTDSEDQVTSLHKGLDRCAALLSGILQAESTDASPSLPRAVKSGAAKSKPSSASLGKKSIRKLATKTDQKSPSVQRGPGRTTPRTTPHSPVPAAHSGVKLHPPQKQPQNLLQSHLPPSHSQTPAHPPPRSHNSTPRLYLTPLSGRLPPPLTDCQAASEAECDRDEEESVPVRDIDPQSTAANTHRHTQSHIQACVMKTSNMQREPGQADDVPQDTHSMEDCSAEAEVRVRTVQYLLGELKALIAGQGSVAERLLSHLEQTVSSPLMNVGSSNIQTEPDLASLHNQNAQLRRRVKILNQQLKEKEKAERQQNVGTLCHSEVSTLQEELTVAQSRLQELQEDLTELRKALQDTQSQLRDREAENALIKTDLEATRRRLLDSEREKGELASIAQQRLEEIGNLNRVLQSRKSSNYPAVVDSSVSAKPPADRITQFLMSLGQLEPAHTELVRVAAEREGNTPEQRKPASVQLSNASSHPDVRAQTGDGPAETSPRRQNPHLDQSRPLDEVQPCGRRREEEERSKLSVSTLSQSDVESVWSDWSARSVSVCSTRDEAAFRDGLAALDASIANLQKTIHLDLGR</sequence>
<dbReference type="EMBL" id="CM041541">
    <property type="protein sequence ID" value="KAI3366259.1"/>
    <property type="molecule type" value="Genomic_DNA"/>
</dbReference>
<accession>A0ACB8WEP3</accession>
<protein>
    <submittedName>
        <fullName evidence="1">Uncharacterized protein</fullName>
    </submittedName>
</protein>
<feature type="non-terminal residue" evidence="1">
    <location>
        <position position="1"/>
    </location>
</feature>
<dbReference type="Proteomes" id="UP000831701">
    <property type="component" value="Chromosome 11"/>
</dbReference>
<comment type="caution">
    <text evidence="1">The sequence shown here is derived from an EMBL/GenBank/DDBJ whole genome shotgun (WGS) entry which is preliminary data.</text>
</comment>
<reference evidence="1" key="1">
    <citation type="submission" date="2022-04" db="EMBL/GenBank/DDBJ databases">
        <title>Jade perch genome.</title>
        <authorList>
            <person name="Chao B."/>
        </authorList>
    </citation>
    <scope>NUCLEOTIDE SEQUENCE</scope>
    <source>
        <strain evidence="1">CB-2022</strain>
    </source>
</reference>
<keyword evidence="2" id="KW-1185">Reference proteome</keyword>
<evidence type="ECO:0000313" key="2">
    <source>
        <dbReference type="Proteomes" id="UP000831701"/>
    </source>
</evidence>
<organism evidence="1 2">
    <name type="scientific">Scortum barcoo</name>
    <name type="common">barcoo grunter</name>
    <dbReference type="NCBI Taxonomy" id="214431"/>
    <lineage>
        <taxon>Eukaryota</taxon>
        <taxon>Metazoa</taxon>
        <taxon>Chordata</taxon>
        <taxon>Craniata</taxon>
        <taxon>Vertebrata</taxon>
        <taxon>Euteleostomi</taxon>
        <taxon>Actinopterygii</taxon>
        <taxon>Neopterygii</taxon>
        <taxon>Teleostei</taxon>
        <taxon>Neoteleostei</taxon>
        <taxon>Acanthomorphata</taxon>
        <taxon>Eupercaria</taxon>
        <taxon>Centrarchiformes</taxon>
        <taxon>Terapontoidei</taxon>
        <taxon>Terapontidae</taxon>
        <taxon>Scortum</taxon>
    </lineage>
</organism>
<proteinExistence type="predicted"/>